<dbReference type="AlphaFoldDB" id="A0A0R2T5G2"/>
<gene>
    <name evidence="1" type="ORF">ABR85_00420</name>
</gene>
<organism evidence="1 2">
    <name type="scientific">OM182 bacterium BACL3 MAG-120619-bin3</name>
    <dbReference type="NCBI Taxonomy" id="1655593"/>
    <lineage>
        <taxon>Bacteria</taxon>
        <taxon>Pseudomonadati</taxon>
        <taxon>Pseudomonadota</taxon>
        <taxon>Gammaproteobacteria</taxon>
        <taxon>OMG group</taxon>
        <taxon>OM182 clade</taxon>
    </lineage>
</organism>
<protein>
    <recommendedName>
        <fullName evidence="3">PhoPQ-activated pathogenicity</fullName>
    </recommendedName>
</protein>
<dbReference type="Pfam" id="PF10142">
    <property type="entry name" value="PhoPQ_related"/>
    <property type="match status" value="1"/>
</dbReference>
<reference evidence="1 2" key="1">
    <citation type="submission" date="2015-10" db="EMBL/GenBank/DDBJ databases">
        <title>Metagenome-Assembled Genomes uncover a global brackish microbiome.</title>
        <authorList>
            <person name="Hugerth L.W."/>
            <person name="Larsson J."/>
            <person name="Alneberg J."/>
            <person name="Lindh M.V."/>
            <person name="Legrand C."/>
            <person name="Pinhassi J."/>
            <person name="Andersson A.F."/>
        </authorList>
    </citation>
    <scope>NUCLEOTIDE SEQUENCE [LARGE SCALE GENOMIC DNA]</scope>
    <source>
        <strain evidence="1">BACL22 MAG-120619-bin3</strain>
    </source>
</reference>
<dbReference type="InterPro" id="IPR029058">
    <property type="entry name" value="AB_hydrolase_fold"/>
</dbReference>
<sequence length="494" mass="55485">MNLAQKPDYARGLFARLLTPLLTFLLAFITLPAIAASAGFEFTALDRYVQAPDDNYRYEVVEVVSGEVRGEAYKTYIVEMVSQQWLTEAEVNLPLWVHELVVTVPANVTSNIGFLYLTGGSNEGNRRGAAPESDIKRALQTGTVVSTLYGVPSQPLVFADDDGRRRSEDGIIAYTWDKYLRTGDDKWPLRLPMTKAAVRAMDTITDLMQTEASPAATLDQFVVAGGSKRGWTTWTTAAVDPRVIAIMPIVIDVLNLEESFKHHFSVYGAYSLAVSDYVLNGNIAWMGTPEFAALMKIVEPFEYRDRLTLPKFLLNSTGDEFFIPDSWRFYWDELVGEKHLRYVPNSNHSMADTDVMDSVDAWYHAVVKNVQMPRYNWEVAGDGTITVFTLDEPLEVLLWQASNPSERNFMQAQIGRAYTSTALSENEPGVYQIKLNPPETGFTAYYVELAFPSGTVEPLKFSTGVKVVPELLSTSGRWRRRVRGSEPRVNQNEF</sequence>
<comment type="caution">
    <text evidence="1">The sequence shown here is derived from an EMBL/GenBank/DDBJ whole genome shotgun (WGS) entry which is preliminary data.</text>
</comment>
<dbReference type="SUPFAM" id="SSF53474">
    <property type="entry name" value="alpha/beta-Hydrolases"/>
    <property type="match status" value="1"/>
</dbReference>
<evidence type="ECO:0008006" key="3">
    <source>
        <dbReference type="Google" id="ProtNLM"/>
    </source>
</evidence>
<dbReference type="PANTHER" id="PTHR31497:SF0">
    <property type="entry name" value="AUTOCRINE PROLIFERATION REPRESSOR PROTEIN A"/>
    <property type="match status" value="1"/>
</dbReference>
<name>A0A0R2T5G2_9GAMM</name>
<proteinExistence type="predicted"/>
<evidence type="ECO:0000313" key="2">
    <source>
        <dbReference type="Proteomes" id="UP000051242"/>
    </source>
</evidence>
<dbReference type="Proteomes" id="UP000051242">
    <property type="component" value="Unassembled WGS sequence"/>
</dbReference>
<dbReference type="EMBL" id="LICD01000036">
    <property type="protein sequence ID" value="KRO82517.1"/>
    <property type="molecule type" value="Genomic_DNA"/>
</dbReference>
<dbReference type="Gene3D" id="3.40.50.1820">
    <property type="entry name" value="alpha/beta hydrolase"/>
    <property type="match status" value="1"/>
</dbReference>
<evidence type="ECO:0000313" key="1">
    <source>
        <dbReference type="EMBL" id="KRO82517.1"/>
    </source>
</evidence>
<dbReference type="PANTHER" id="PTHR31497">
    <property type="entry name" value="AUTOCRINE PROLIFERATION REPRESSOR PROTEIN A"/>
    <property type="match status" value="1"/>
</dbReference>
<accession>A0A0R2T5G2</accession>
<dbReference type="InterPro" id="IPR009199">
    <property type="entry name" value="PhoPQ-act_pathogen-rel_PqaA"/>
</dbReference>